<dbReference type="AlphaFoldDB" id="A0A1S3X653"/>
<feature type="region of interest" description="Disordered" evidence="1">
    <location>
        <begin position="73"/>
        <end position="176"/>
    </location>
</feature>
<protein>
    <submittedName>
        <fullName evidence="2">Protein TSS-like</fullName>
    </submittedName>
</protein>
<feature type="compositionally biased region" description="Basic and acidic residues" evidence="1">
    <location>
        <begin position="89"/>
        <end position="108"/>
    </location>
</feature>
<dbReference type="InterPro" id="IPR027523">
    <property type="entry name" value="CLU_prot"/>
</dbReference>
<evidence type="ECO:0000313" key="2">
    <source>
        <dbReference type="RefSeq" id="XP_016435193.1"/>
    </source>
</evidence>
<dbReference type="STRING" id="4097.A0A1S3X653"/>
<evidence type="ECO:0000256" key="1">
    <source>
        <dbReference type="SAM" id="MobiDB-lite"/>
    </source>
</evidence>
<name>A0A1S3X653_TOBAC</name>
<organism evidence="2">
    <name type="scientific">Nicotiana tabacum</name>
    <name type="common">Common tobacco</name>
    <dbReference type="NCBI Taxonomy" id="4097"/>
    <lineage>
        <taxon>Eukaryota</taxon>
        <taxon>Viridiplantae</taxon>
        <taxon>Streptophyta</taxon>
        <taxon>Embryophyta</taxon>
        <taxon>Tracheophyta</taxon>
        <taxon>Spermatophyta</taxon>
        <taxon>Magnoliopsida</taxon>
        <taxon>eudicotyledons</taxon>
        <taxon>Gunneridae</taxon>
        <taxon>Pentapetalae</taxon>
        <taxon>asterids</taxon>
        <taxon>lamiids</taxon>
        <taxon>Solanales</taxon>
        <taxon>Solanaceae</taxon>
        <taxon>Nicotianoideae</taxon>
        <taxon>Nicotianeae</taxon>
        <taxon>Nicotiana</taxon>
    </lineage>
</organism>
<dbReference type="PANTHER" id="PTHR12601:SF45">
    <property type="entry name" value="PROTEIN REDUCED CHLOROPLAST COVERAGE 3"/>
    <property type="match status" value="1"/>
</dbReference>
<dbReference type="OrthoDB" id="1723131at2759"/>
<feature type="compositionally biased region" description="Basic and acidic residues" evidence="1">
    <location>
        <begin position="117"/>
        <end position="133"/>
    </location>
</feature>
<gene>
    <name evidence="2" type="primary">LOC107761490</name>
</gene>
<feature type="non-terminal residue" evidence="2">
    <location>
        <position position="302"/>
    </location>
</feature>
<dbReference type="PANTHER" id="PTHR12601">
    <property type="entry name" value="EUKARYOTIC TRANSLATION INITIATION FACTOR 3 SUBUNIT EIF-3"/>
    <property type="match status" value="1"/>
</dbReference>
<sequence length="302" mass="32690">MEAYSLSVQHEQTTLQILQAKLGAEDLRTQRLEQQEAARTGAPRLDATIASKGHLSVSDLLDYISPGQGSKTIEAQRKRRSKVLPVDDQSQKGQHDGRSNNPLDHDVTENPVTLVEVNKKEDDSERVATKELEGGNSTKNEESVEINEETSSDEGWQEANSKTRTGHGSGKMFNRRQPGLAKINTNLEYFSPRDSSSRKVVTSQGQKVVSKIGCEFSPVKQLKAASFSSSEKSTKLSAKMTVAEVSRTSNITVPSPPASLATMAKAASFSSSEKSTKLSAKMTLAEVSRTSNITVPSPPASL</sequence>
<dbReference type="PaxDb" id="4097-A0A1S3X653"/>
<feature type="compositionally biased region" description="Acidic residues" evidence="1">
    <location>
        <begin position="143"/>
        <end position="156"/>
    </location>
</feature>
<proteinExistence type="predicted"/>
<accession>A0A1S3X653</accession>
<reference evidence="2" key="1">
    <citation type="submission" date="2025-08" db="UniProtKB">
        <authorList>
            <consortium name="RefSeq"/>
        </authorList>
    </citation>
    <scope>IDENTIFICATION</scope>
</reference>
<dbReference type="KEGG" id="nta:107761490"/>
<dbReference type="RefSeq" id="XP_016435193.1">
    <property type="nucleotide sequence ID" value="XM_016579707.1"/>
</dbReference>